<dbReference type="EMBL" id="NCSJ02000180">
    <property type="protein sequence ID" value="RFU27999.1"/>
    <property type="molecule type" value="Genomic_DNA"/>
</dbReference>
<dbReference type="PANTHER" id="PTHR46404:SF1">
    <property type="entry name" value="DNA POLYMERASE IOTA"/>
    <property type="match status" value="1"/>
</dbReference>
<feature type="region of interest" description="Disordered" evidence="1">
    <location>
        <begin position="1"/>
        <end position="39"/>
    </location>
</feature>
<dbReference type="AlphaFoldDB" id="A0A3E2H3Q3"/>
<comment type="caution">
    <text evidence="3">The sequence shown here is derived from an EMBL/GenBank/DDBJ whole genome shotgun (WGS) entry which is preliminary data.</text>
</comment>
<gene>
    <name evidence="3" type="ORF">B7463_g8331</name>
</gene>
<feature type="compositionally biased region" description="Polar residues" evidence="1">
    <location>
        <begin position="647"/>
        <end position="663"/>
    </location>
</feature>
<evidence type="ECO:0000259" key="2">
    <source>
        <dbReference type="PROSITE" id="PS50173"/>
    </source>
</evidence>
<dbReference type="Gene3D" id="3.30.1490.100">
    <property type="entry name" value="DNA polymerase, Y-family, little finger domain"/>
    <property type="match status" value="1"/>
</dbReference>
<dbReference type="GO" id="GO:0003684">
    <property type="term" value="F:damaged DNA binding"/>
    <property type="evidence" value="ECO:0007669"/>
    <property type="project" value="InterPro"/>
</dbReference>
<proteinExistence type="predicted"/>
<evidence type="ECO:0000313" key="4">
    <source>
        <dbReference type="Proteomes" id="UP000258309"/>
    </source>
</evidence>
<dbReference type="SUPFAM" id="SSF56672">
    <property type="entry name" value="DNA/RNA polymerases"/>
    <property type="match status" value="1"/>
</dbReference>
<feature type="region of interest" description="Disordered" evidence="1">
    <location>
        <begin position="633"/>
        <end position="663"/>
    </location>
</feature>
<dbReference type="InterPro" id="IPR036775">
    <property type="entry name" value="DNA_pol_Y-fam_lit_finger_sf"/>
</dbReference>
<dbReference type="Proteomes" id="UP000258309">
    <property type="component" value="Unassembled WGS sequence"/>
</dbReference>
<sequence>MAPGSLTGAEMLGLETHGGGAGGVDVDEKGRDGGSEAGTRPIEEIAWSWTRKRRRRRAQTRLPYVTPNSHKEGDEVLVPRQSNSVSVQPVMGMPPNLPRRDGRIIVHVDYDAFYASVFEAETPALRSVPLAVQQKQIIVTCNYKARQLGLRKLQLVSEAKKLLPDLVIVLGEELGRFRDASKALYNFLQSFAWSGKVERLGFDEVFLDVTDIVDYNQALLNPHDLPNSFFQLNPSDPTIGFSFDATTIAGHSYPHTLPRKASPTDNSSSISTLGNDEWLTTRLILGSHFARHIRLQLEEDKGYTSTVGISTNKLLSKLAGNVNKPKAQTTLLPPYLETQNEVALISAEPLHDSPIREDKIVSNITTFLDEHDIGKIPGIGFKMAQRIRNYVLSKPADADTGSIYGGTTVSVTVRSVRLFPGMGPDKLEEILGGPGSEHGIGGKVWELIHGIDNTEVKDASKVPSQISIEDSYRSLDSLAQVRKELRMLATSLIQRMHIDLLEVCESNESSTRKRWIAHPKTIRLSTRPRASASADGTRARLSHRISKSGPIPNFVFNLKESIDTIVEKLVQETLIPMFRKLHPQPAGWNLSLLNIGVTNLVETASEDGSTGGGRDIGSMFKRQESVLREWKVEDKDTAPDSVPDLQDVQSHSPGLISAQSHGSSNIHIHDDNMNTNMTGSEDQIQPTQESALWQEDDDTDIDSERCSECGAVMPAFAMAAHHRFHSLED</sequence>
<accession>A0A3E2H3Q3</accession>
<dbReference type="GO" id="GO:0070987">
    <property type="term" value="P:error-free translesion synthesis"/>
    <property type="evidence" value="ECO:0007669"/>
    <property type="project" value="UniProtKB-ARBA"/>
</dbReference>
<evidence type="ECO:0000256" key="1">
    <source>
        <dbReference type="SAM" id="MobiDB-lite"/>
    </source>
</evidence>
<dbReference type="InterPro" id="IPR017961">
    <property type="entry name" value="DNA_pol_Y-fam_little_finger"/>
</dbReference>
<dbReference type="InterPro" id="IPR001126">
    <property type="entry name" value="UmuC"/>
</dbReference>
<dbReference type="Pfam" id="PF11799">
    <property type="entry name" value="IMS_C"/>
    <property type="match status" value="1"/>
</dbReference>
<dbReference type="InterPro" id="IPR043128">
    <property type="entry name" value="Rev_trsase/Diguanyl_cyclase"/>
</dbReference>
<keyword evidence="4" id="KW-1185">Reference proteome</keyword>
<reference evidence="3 4" key="1">
    <citation type="submission" date="2018-05" db="EMBL/GenBank/DDBJ databases">
        <title>Draft genome sequence of Scytalidium lignicola DSM 105466, a ubiquitous saprotrophic fungus.</title>
        <authorList>
            <person name="Buettner E."/>
            <person name="Gebauer A.M."/>
            <person name="Hofrichter M."/>
            <person name="Liers C."/>
            <person name="Kellner H."/>
        </authorList>
    </citation>
    <scope>NUCLEOTIDE SEQUENCE [LARGE SCALE GENOMIC DNA]</scope>
    <source>
        <strain evidence="3 4">DSM 105466</strain>
    </source>
</reference>
<dbReference type="Gene3D" id="3.30.70.270">
    <property type="match status" value="1"/>
</dbReference>
<dbReference type="GO" id="GO:0003887">
    <property type="term" value="F:DNA-directed DNA polymerase activity"/>
    <property type="evidence" value="ECO:0007669"/>
    <property type="project" value="TreeGrafter"/>
</dbReference>
<feature type="non-terminal residue" evidence="3">
    <location>
        <position position="1"/>
    </location>
</feature>
<dbReference type="Pfam" id="PF00817">
    <property type="entry name" value="IMS"/>
    <property type="match status" value="1"/>
</dbReference>
<dbReference type="PANTHER" id="PTHR46404">
    <property type="entry name" value="DNA POLYMERASE IOTA"/>
    <property type="match status" value="1"/>
</dbReference>
<dbReference type="PROSITE" id="PS50173">
    <property type="entry name" value="UMUC"/>
    <property type="match status" value="1"/>
</dbReference>
<name>A0A3E2H3Q3_SCYLI</name>
<protein>
    <recommendedName>
        <fullName evidence="2">UmuC domain-containing protein</fullName>
    </recommendedName>
</protein>
<feature type="non-terminal residue" evidence="3">
    <location>
        <position position="729"/>
    </location>
</feature>
<dbReference type="InterPro" id="IPR043502">
    <property type="entry name" value="DNA/RNA_pol_sf"/>
</dbReference>
<dbReference type="OMA" id="MFKRQDE"/>
<organism evidence="3 4">
    <name type="scientific">Scytalidium lignicola</name>
    <name type="common">Hyphomycete</name>
    <dbReference type="NCBI Taxonomy" id="5539"/>
    <lineage>
        <taxon>Eukaryota</taxon>
        <taxon>Fungi</taxon>
        <taxon>Dikarya</taxon>
        <taxon>Ascomycota</taxon>
        <taxon>Pezizomycotina</taxon>
        <taxon>Leotiomycetes</taxon>
        <taxon>Leotiomycetes incertae sedis</taxon>
        <taxon>Scytalidium</taxon>
    </lineage>
</organism>
<dbReference type="STRING" id="5539.A0A3E2H3Q3"/>
<evidence type="ECO:0000313" key="3">
    <source>
        <dbReference type="EMBL" id="RFU27999.1"/>
    </source>
</evidence>
<feature type="domain" description="UmuC" evidence="2">
    <location>
        <begin position="105"/>
        <end position="380"/>
    </location>
</feature>
<dbReference type="FunFam" id="3.40.1170.60:FF:000006">
    <property type="entry name" value="DNA polymerase iota"/>
    <property type="match status" value="1"/>
</dbReference>
<dbReference type="OrthoDB" id="447129at2759"/>
<dbReference type="GO" id="GO:0006281">
    <property type="term" value="P:DNA repair"/>
    <property type="evidence" value="ECO:0007669"/>
    <property type="project" value="InterPro"/>
</dbReference>
<dbReference type="Gene3D" id="3.40.1170.60">
    <property type="match status" value="1"/>
</dbReference>